<proteinExistence type="inferred from homology"/>
<feature type="region of interest" description="Disordered" evidence="2">
    <location>
        <begin position="325"/>
        <end position="353"/>
    </location>
</feature>
<keyword evidence="6" id="KW-1185">Reference proteome</keyword>
<evidence type="ECO:0000313" key="6">
    <source>
        <dbReference type="Proteomes" id="UP001642483"/>
    </source>
</evidence>
<name>A0ABP0FRR6_CLALP</name>
<dbReference type="InterPro" id="IPR012486">
    <property type="entry name" value="Far11/STRP_N"/>
</dbReference>
<sequence>MNTKDHEQDLEFVYDDSDTYENEISDLYTFTEEPEFRVNLENFKQLLEAKGLENWSNLSPEKKVLLVMHIIQVIEVTDKAERFKATSWLLYLVQGVYGECRNIEEQKQNCRDNCFLFYKLGIFATVKELLMMEIHLSDSTPSTERKSTMLSLADCKELRSLLNILYTMVETLRHEDTMDSPEVTKLRSDFLHDLEQGLHDKEPLLIVLFNMVLKFCSETSSCLPMRKVLLLVWKLLLTILGGFRSLNEKKIKKRKEAGLPILNEDPLQVVRDMKASAPPTSASDILDLAQPPGKRRARRILAELDAETTDIDLDRSSKVDAPFEEEKVTSIDDDPMESAPTFPVTDSLSGSEGDAVLDKTNGVVKSSGHIASQEDAEGELGHPPGSMTPMPTASGPTLSKDTASIAAKLLKIRKEQLEAQCNSPIPEVKVISGLPWVPKAREKDLEAFLNVVRQKFIGYILPGDLTTDAGLPPPTKDSIKILQKHKYTSLSELQTANEVQITKCPLTVGKNEIIPETTVEKLYQIMLPNLPQYVIALLKILLAAAPTSKAKNDSINILSDVLPEEMPTMAVTSLKLGIDVNRHREVIVKAISAVLLILLKHLKFSHIYQFEYASQHLVFANCIPLVLKFFNQNIVAYVTTKNTIPDLEFPACVLGEKKELTAESFEGMDTGNLPCWRNLFSSINLLRILNKLVKWKHSRTMMLVVFKSAPILKRALKVRQAIFQLYVLKLLKVQTKYLGRQWRKSNMKTMSAIYQKVRHRLNDDWAFGNDIDARPWDFQQEECELRAFVERFNIRRYHTTGSRAGGTPSITSPVDEDYTSVDNNLQNLLQEEIELPLDFRKSYDVWLEREVYYAKTDWDQLLKIPCVQ</sequence>
<evidence type="ECO:0000259" key="3">
    <source>
        <dbReference type="SMART" id="SM01292"/>
    </source>
</evidence>
<feature type="compositionally biased region" description="Polar residues" evidence="2">
    <location>
        <begin position="389"/>
        <end position="399"/>
    </location>
</feature>
<dbReference type="InterPro" id="IPR021819">
    <property type="entry name" value="Far11/STRP_C"/>
</dbReference>
<dbReference type="Proteomes" id="UP001642483">
    <property type="component" value="Unassembled WGS sequence"/>
</dbReference>
<evidence type="ECO:0000256" key="2">
    <source>
        <dbReference type="SAM" id="MobiDB-lite"/>
    </source>
</evidence>
<organism evidence="5 6">
    <name type="scientific">Clavelina lepadiformis</name>
    <name type="common">Light-bulb sea squirt</name>
    <name type="synonym">Ascidia lepadiformis</name>
    <dbReference type="NCBI Taxonomy" id="159417"/>
    <lineage>
        <taxon>Eukaryota</taxon>
        <taxon>Metazoa</taxon>
        <taxon>Chordata</taxon>
        <taxon>Tunicata</taxon>
        <taxon>Ascidiacea</taxon>
        <taxon>Aplousobranchia</taxon>
        <taxon>Clavelinidae</taxon>
        <taxon>Clavelina</taxon>
    </lineage>
</organism>
<dbReference type="PANTHER" id="PTHR13239">
    <property type="entry name" value="PROTEIN REQUIRED FOR HYPHAL ANASTOMOSIS HAM-2"/>
    <property type="match status" value="1"/>
</dbReference>
<dbReference type="Pfam" id="PF07923">
    <property type="entry name" value="N1221"/>
    <property type="match status" value="1"/>
</dbReference>
<dbReference type="InterPro" id="IPR040185">
    <property type="entry name" value="Far11/STRP"/>
</dbReference>
<gene>
    <name evidence="5" type="ORF">CVLEPA_LOCUS11563</name>
</gene>
<evidence type="ECO:0000313" key="5">
    <source>
        <dbReference type="EMBL" id="CAK8681351.1"/>
    </source>
</evidence>
<reference evidence="5 6" key="1">
    <citation type="submission" date="2024-02" db="EMBL/GenBank/DDBJ databases">
        <authorList>
            <person name="Daric V."/>
            <person name="Darras S."/>
        </authorList>
    </citation>
    <scope>NUCLEOTIDE SEQUENCE [LARGE SCALE GENOMIC DNA]</scope>
</reference>
<feature type="domain" description="Far11/STRP N-terminal" evidence="3">
    <location>
        <begin position="7"/>
        <end position="306"/>
    </location>
</feature>
<feature type="domain" description="Far11/STRP C-terminal" evidence="4">
    <location>
        <begin position="472"/>
        <end position="843"/>
    </location>
</feature>
<feature type="region of interest" description="Disordered" evidence="2">
    <location>
        <begin position="365"/>
        <end position="399"/>
    </location>
</feature>
<protein>
    <recommendedName>
        <fullName evidence="7">Striatin-interacting protein 1 homolog</fullName>
    </recommendedName>
</protein>
<dbReference type="SMART" id="SM01292">
    <property type="entry name" value="N1221"/>
    <property type="match status" value="1"/>
</dbReference>
<dbReference type="SMART" id="SM01293">
    <property type="entry name" value="DUF3402"/>
    <property type="match status" value="1"/>
</dbReference>
<evidence type="ECO:0000259" key="4">
    <source>
        <dbReference type="SMART" id="SM01293"/>
    </source>
</evidence>
<accession>A0ABP0FRR6</accession>
<comment type="caution">
    <text evidence="5">The sequence shown here is derived from an EMBL/GenBank/DDBJ whole genome shotgun (WGS) entry which is preliminary data.</text>
</comment>
<evidence type="ECO:0000256" key="1">
    <source>
        <dbReference type="ARBA" id="ARBA00007062"/>
    </source>
</evidence>
<evidence type="ECO:0008006" key="7">
    <source>
        <dbReference type="Google" id="ProtNLM"/>
    </source>
</evidence>
<dbReference type="EMBL" id="CAWYQH010000079">
    <property type="protein sequence ID" value="CAK8681351.1"/>
    <property type="molecule type" value="Genomic_DNA"/>
</dbReference>
<comment type="similarity">
    <text evidence="1">Belongs to the STRIP family.</text>
</comment>
<dbReference type="Pfam" id="PF11882">
    <property type="entry name" value="DUF3402"/>
    <property type="match status" value="1"/>
</dbReference>
<dbReference type="PANTHER" id="PTHR13239:SF4">
    <property type="entry name" value="AT25231P"/>
    <property type="match status" value="1"/>
</dbReference>